<dbReference type="Pfam" id="PF22758">
    <property type="entry name" value="Phage_cement"/>
    <property type="match status" value="1"/>
</dbReference>
<dbReference type="STRING" id="33935.ADM90_14300"/>
<protein>
    <submittedName>
        <fullName evidence="1">Uncharacterized protein</fullName>
    </submittedName>
</protein>
<proteinExistence type="predicted"/>
<dbReference type="PATRIC" id="fig|33935.3.peg.4878"/>
<dbReference type="AlphaFoldDB" id="A0A0N0CVJ4"/>
<organism evidence="1 2">
    <name type="scientific">Lysinibacillus macroides</name>
    <dbReference type="NCBI Taxonomy" id="33935"/>
    <lineage>
        <taxon>Bacteria</taxon>
        <taxon>Bacillati</taxon>
        <taxon>Bacillota</taxon>
        <taxon>Bacilli</taxon>
        <taxon>Bacillales</taxon>
        <taxon>Bacillaceae</taxon>
        <taxon>Lysinibacillus</taxon>
    </lineage>
</organism>
<dbReference type="InterPro" id="IPR054438">
    <property type="entry name" value="Struct_cement_gp24/gp6"/>
</dbReference>
<keyword evidence="2" id="KW-1185">Reference proteome</keyword>
<comment type="caution">
    <text evidence="1">The sequence shown here is derived from an EMBL/GenBank/DDBJ whole genome shotgun (WGS) entry which is preliminary data.</text>
</comment>
<evidence type="ECO:0000313" key="2">
    <source>
        <dbReference type="Proteomes" id="UP000037977"/>
    </source>
</evidence>
<name>A0A0N0CVJ4_9BACI</name>
<gene>
    <name evidence="1" type="ORF">ADM90_14300</name>
</gene>
<accession>A0A0N0CVJ4</accession>
<evidence type="ECO:0000313" key="1">
    <source>
        <dbReference type="EMBL" id="KOY81567.1"/>
    </source>
</evidence>
<reference evidence="1 2" key="1">
    <citation type="submission" date="2015-07" db="EMBL/GenBank/DDBJ databases">
        <title>Genome sequencing project for genomic taxonomy and phylogenomics of Bacillus-like bacteria.</title>
        <authorList>
            <person name="Liu B."/>
            <person name="Wang J."/>
            <person name="Zhu Y."/>
            <person name="Liu G."/>
            <person name="Chen Q."/>
            <person name="Chen Z."/>
            <person name="Che J."/>
            <person name="Ge C."/>
            <person name="Shi H."/>
            <person name="Pan Z."/>
            <person name="Liu X."/>
        </authorList>
    </citation>
    <scope>NUCLEOTIDE SEQUENCE [LARGE SCALE GENOMIC DNA]</scope>
    <source>
        <strain evidence="1 2">DSM 54</strain>
    </source>
</reference>
<sequence length="148" mass="15341">MAITEYGQYMPIAGKPGQLANYQEYAADSYPAKEVIPFGAAVQLSPDGTGVVPVKTGGTPIGIALAREIHDYTTNADDQKYLVGQPVPVVKRGNIFAVAGGDVTNGTVVQVDAATGKFVTSGGIAFGRAVFRANATADSLVQIEINLP</sequence>
<dbReference type="EMBL" id="LGCI01000009">
    <property type="protein sequence ID" value="KOY81567.1"/>
    <property type="molecule type" value="Genomic_DNA"/>
</dbReference>
<dbReference type="Proteomes" id="UP000037977">
    <property type="component" value="Unassembled WGS sequence"/>
</dbReference>
<dbReference type="OrthoDB" id="2885591at2"/>
<dbReference type="RefSeq" id="WP_053995633.1">
    <property type="nucleotide sequence ID" value="NZ_CP065643.1"/>
</dbReference>